<dbReference type="EMBL" id="JAOXHJ010000009">
    <property type="protein sequence ID" value="MCV3754342.1"/>
    <property type="molecule type" value="Genomic_DNA"/>
</dbReference>
<feature type="chain" id="PRO_5045603135" evidence="2">
    <location>
        <begin position="21"/>
        <end position="283"/>
    </location>
</feature>
<feature type="domain" description="Peptidase C1A papain C-terminal" evidence="3">
    <location>
        <begin position="38"/>
        <end position="260"/>
    </location>
</feature>
<dbReference type="Pfam" id="PF00112">
    <property type="entry name" value="Peptidase_C1"/>
    <property type="match status" value="1"/>
</dbReference>
<dbReference type="Proteomes" id="UP001207252">
    <property type="component" value="Unassembled WGS sequence"/>
</dbReference>
<sequence length="283" mass="32588">MKIKIPLFLSILAAPFTISATVINQNENKQSEIELWKLPRYDQRENFILSPVRKQLQDICWAYSIVGVSEANIVKNQLYKIPDTLDLSEKSIAFKTKNRDINSDPLGNSNFDIYQTQFWNTGGFTKDAGYAVMQWNNLINETEDFKGYNFDIPYKAEDFIEIDHKDRSAIKKYIVKNGAVGFGFSAGETATYYNELTSTSQKKYGHAATIIGWDDNISKDLFGNGTKTDGAWIVKNSWGTHLLEKGYMYISYETNISETFTFNYVNKNKYDNNYYYDGFLKDI</sequence>
<dbReference type="InterPro" id="IPR000668">
    <property type="entry name" value="Peptidase_C1A_C"/>
</dbReference>
<reference evidence="4 5" key="1">
    <citation type="journal article" date="2020" name="Int. J. Syst. Evol. Microbiol.">
        <title>Ureaplasma miroungigenitalium sp. nov. isolated from northern elephant seals (Mirounga angustirostris) and Ureaplasma zalophigenitalium sp. nov. isolated from California sea lions (Zalophus californianus).</title>
        <authorList>
            <person name="Volokhov D.V."/>
            <person name="Gulland F.M."/>
            <person name="Gao Y."/>
            <person name="Chizhikov V.E."/>
        </authorList>
    </citation>
    <scope>NUCLEOTIDE SEQUENCE [LARGE SCALE GENOMIC DNA]</scope>
    <source>
        <strain evidence="4 5">CSL7644-GEN</strain>
    </source>
</reference>
<dbReference type="RefSeq" id="WP_263818146.1">
    <property type="nucleotide sequence ID" value="NZ_JAOXHJ010000009.1"/>
</dbReference>
<proteinExistence type="inferred from homology"/>
<comment type="caution">
    <text evidence="4">The sequence shown here is derived from an EMBL/GenBank/DDBJ whole genome shotgun (WGS) entry which is preliminary data.</text>
</comment>
<dbReference type="SMART" id="SM00645">
    <property type="entry name" value="Pept_C1"/>
    <property type="match status" value="1"/>
</dbReference>
<feature type="signal peptide" evidence="2">
    <location>
        <begin position="1"/>
        <end position="20"/>
    </location>
</feature>
<dbReference type="CDD" id="cd02619">
    <property type="entry name" value="Peptidase_C1"/>
    <property type="match status" value="1"/>
</dbReference>
<evidence type="ECO:0000313" key="4">
    <source>
        <dbReference type="EMBL" id="MCV3754342.1"/>
    </source>
</evidence>
<gene>
    <name evidence="4" type="ORF">OF365_03045</name>
</gene>
<dbReference type="Gene3D" id="3.90.70.10">
    <property type="entry name" value="Cysteine proteinases"/>
    <property type="match status" value="1"/>
</dbReference>
<evidence type="ECO:0000256" key="2">
    <source>
        <dbReference type="SAM" id="SignalP"/>
    </source>
</evidence>
<keyword evidence="2" id="KW-0732">Signal</keyword>
<evidence type="ECO:0000259" key="3">
    <source>
        <dbReference type="SMART" id="SM00645"/>
    </source>
</evidence>
<feature type="non-terminal residue" evidence="4">
    <location>
        <position position="283"/>
    </location>
</feature>
<dbReference type="InterPro" id="IPR038765">
    <property type="entry name" value="Papain-like_cys_pep_sf"/>
</dbReference>
<evidence type="ECO:0000313" key="5">
    <source>
        <dbReference type="Proteomes" id="UP001207252"/>
    </source>
</evidence>
<dbReference type="SUPFAM" id="SSF54001">
    <property type="entry name" value="Cysteine proteinases"/>
    <property type="match status" value="1"/>
</dbReference>
<dbReference type="InterPro" id="IPR013128">
    <property type="entry name" value="Peptidase_C1A"/>
</dbReference>
<organism evidence="4 5">
    <name type="scientific">Ureaplasma zalophigenitalium</name>
    <dbReference type="NCBI Taxonomy" id="907723"/>
    <lineage>
        <taxon>Bacteria</taxon>
        <taxon>Bacillati</taxon>
        <taxon>Mycoplasmatota</taxon>
        <taxon>Mycoplasmoidales</taxon>
        <taxon>Mycoplasmoidaceae</taxon>
        <taxon>Ureaplasma</taxon>
    </lineage>
</organism>
<comment type="similarity">
    <text evidence="1">Belongs to the peptidase C1 family.</text>
</comment>
<accession>A0ABT3BQ32</accession>
<keyword evidence="5" id="KW-1185">Reference proteome</keyword>
<name>A0ABT3BQ32_9BACT</name>
<evidence type="ECO:0000256" key="1">
    <source>
        <dbReference type="ARBA" id="ARBA00008455"/>
    </source>
</evidence>
<dbReference type="PANTHER" id="PTHR12411">
    <property type="entry name" value="CYSTEINE PROTEASE FAMILY C1-RELATED"/>
    <property type="match status" value="1"/>
</dbReference>
<protein>
    <submittedName>
        <fullName evidence="4">C1 family peptidase</fullName>
    </submittedName>
</protein>